<dbReference type="Pfam" id="PF12671">
    <property type="entry name" value="Amidase_6"/>
    <property type="match status" value="1"/>
</dbReference>
<protein>
    <submittedName>
        <fullName evidence="2">Amidase domain-containing protein</fullName>
    </submittedName>
</protein>
<comment type="caution">
    <text evidence="2">The sequence shown here is derived from an EMBL/GenBank/DDBJ whole genome shotgun (WGS) entry which is preliminary data.</text>
</comment>
<dbReference type="InterPro" id="IPR024301">
    <property type="entry name" value="Amidase_6"/>
</dbReference>
<sequence length="165" mass="18995">MATYNRAAAVQYAHRWWNSNNPAYPIFSNDDCTNYISQCLHAGGAPMRGYPNKQNGWWVRGNNWSYSWASPHSLRWYLGGSKKGLTATQVSSPEQLQLGDLIFYDFQGDGRWDHSTIVTAKSQDGLPLVNAHTNNSRYRNWEYKNSGAYTPNIKYLFFHINDQFT</sequence>
<evidence type="ECO:0000313" key="2">
    <source>
        <dbReference type="EMBL" id="MFC4409464.1"/>
    </source>
</evidence>
<name>A0ABV8X361_9LACT</name>
<dbReference type="PANTHER" id="PTHR40032:SF1">
    <property type="entry name" value="EXPORTED PROTEIN"/>
    <property type="match status" value="1"/>
</dbReference>
<evidence type="ECO:0000259" key="1">
    <source>
        <dbReference type="Pfam" id="PF12671"/>
    </source>
</evidence>
<feature type="domain" description="Putative amidase" evidence="1">
    <location>
        <begin position="4"/>
        <end position="156"/>
    </location>
</feature>
<organism evidence="2 3">
    <name type="scientific">Chungangia koreensis</name>
    <dbReference type="NCBI Taxonomy" id="752657"/>
    <lineage>
        <taxon>Bacteria</taxon>
        <taxon>Bacillati</taxon>
        <taxon>Bacillota</taxon>
        <taxon>Bacilli</taxon>
        <taxon>Lactobacillales</taxon>
        <taxon>Chungangia</taxon>
    </lineage>
</organism>
<dbReference type="EMBL" id="JBHSEC010000003">
    <property type="protein sequence ID" value="MFC4409464.1"/>
    <property type="molecule type" value="Genomic_DNA"/>
</dbReference>
<evidence type="ECO:0000313" key="3">
    <source>
        <dbReference type="Proteomes" id="UP001595817"/>
    </source>
</evidence>
<dbReference type="PANTHER" id="PTHR40032">
    <property type="entry name" value="EXPORTED PROTEIN-RELATED"/>
    <property type="match status" value="1"/>
</dbReference>
<proteinExistence type="predicted"/>
<keyword evidence="3" id="KW-1185">Reference proteome</keyword>
<reference evidence="3" key="1">
    <citation type="journal article" date="2019" name="Int. J. Syst. Evol. Microbiol.">
        <title>The Global Catalogue of Microorganisms (GCM) 10K type strain sequencing project: providing services to taxonomists for standard genome sequencing and annotation.</title>
        <authorList>
            <consortium name="The Broad Institute Genomics Platform"/>
            <consortium name="The Broad Institute Genome Sequencing Center for Infectious Disease"/>
            <person name="Wu L."/>
            <person name="Ma J."/>
        </authorList>
    </citation>
    <scope>NUCLEOTIDE SEQUENCE [LARGE SCALE GENOMIC DNA]</scope>
    <source>
        <strain evidence="3">CCUG 59778</strain>
    </source>
</reference>
<dbReference type="Proteomes" id="UP001595817">
    <property type="component" value="Unassembled WGS sequence"/>
</dbReference>
<gene>
    <name evidence="2" type="ORF">ACFOZY_03320</name>
</gene>
<dbReference type="RefSeq" id="WP_378152251.1">
    <property type="nucleotide sequence ID" value="NZ_JBHSEC010000003.1"/>
</dbReference>
<accession>A0ABV8X361</accession>